<comment type="caution">
    <text evidence="2">The sequence shown here is derived from an EMBL/GenBank/DDBJ whole genome shotgun (WGS) entry which is preliminary data.</text>
</comment>
<dbReference type="InterPro" id="IPR011234">
    <property type="entry name" value="Fumarylacetoacetase-like_C"/>
</dbReference>
<keyword evidence="3" id="KW-1185">Reference proteome</keyword>
<name>A0ABW3GFU3_9NOCA</name>
<dbReference type="SUPFAM" id="SSF56529">
    <property type="entry name" value="FAH"/>
    <property type="match status" value="1"/>
</dbReference>
<sequence length="335" mass="36249">MRVRRIEDGGRSAVAVAHESGAWVDLDSAAAMFGHDRRGPLTRDVLSFLGARERGRELAADLADRAVAEGVALVEPGHRLSFDARSLRCFMGWEQHWTQAAHSLVRRNLPAAMPFIRGVEVVTRRTFPALRPGAAYDDHPVYYTGNHRTIRAHGQPLPWPDYTDLLDYELEFGVVVDRPLRDATESEATSAIAGFVVFNDVSARDTQWDEQRRSPFGPVVKTKTFASSMGSEIVTPDVVLPVIDALEGRVEVNGQTWATTSTAGLRYGPGECIAYASRGEDIGVGELFTSGTLPSGSGLEIDRWIGAGDEVTLTLERIGSVSNPVGHKGAAAGPA</sequence>
<dbReference type="GO" id="GO:0016787">
    <property type="term" value="F:hydrolase activity"/>
    <property type="evidence" value="ECO:0007669"/>
    <property type="project" value="UniProtKB-KW"/>
</dbReference>
<dbReference type="PANTHER" id="PTHR43211">
    <property type="entry name" value="FUMARYLACETOACETATE HYDROLASE"/>
    <property type="match status" value="1"/>
</dbReference>
<protein>
    <submittedName>
        <fullName evidence="2">Fumarylacetoacetate hydrolase family protein</fullName>
    </submittedName>
</protein>
<evidence type="ECO:0000259" key="1">
    <source>
        <dbReference type="Pfam" id="PF01557"/>
    </source>
</evidence>
<proteinExistence type="predicted"/>
<dbReference type="Gene3D" id="3.90.850.10">
    <property type="entry name" value="Fumarylacetoacetase-like, C-terminal domain"/>
    <property type="match status" value="1"/>
</dbReference>
<feature type="domain" description="Fumarylacetoacetase-like C-terminal" evidence="1">
    <location>
        <begin position="137"/>
        <end position="325"/>
    </location>
</feature>
<dbReference type="RefSeq" id="WP_253648086.1">
    <property type="nucleotide sequence ID" value="NZ_BAAAMO010000001.1"/>
</dbReference>
<evidence type="ECO:0000313" key="2">
    <source>
        <dbReference type="EMBL" id="MFD0927584.1"/>
    </source>
</evidence>
<keyword evidence="2" id="KW-0378">Hydrolase</keyword>
<dbReference type="PANTHER" id="PTHR43211:SF1">
    <property type="entry name" value="BLL6422 PROTEIN"/>
    <property type="match status" value="1"/>
</dbReference>
<reference evidence="3" key="1">
    <citation type="journal article" date="2019" name="Int. J. Syst. Evol. Microbiol.">
        <title>The Global Catalogue of Microorganisms (GCM) 10K type strain sequencing project: providing services to taxonomists for standard genome sequencing and annotation.</title>
        <authorList>
            <consortium name="The Broad Institute Genomics Platform"/>
            <consortium name="The Broad Institute Genome Sequencing Center for Infectious Disease"/>
            <person name="Wu L."/>
            <person name="Ma J."/>
        </authorList>
    </citation>
    <scope>NUCLEOTIDE SEQUENCE [LARGE SCALE GENOMIC DNA]</scope>
    <source>
        <strain evidence="3">CCUG 50873</strain>
    </source>
</reference>
<organism evidence="2 3">
    <name type="scientific">Williamsia deligens</name>
    <dbReference type="NCBI Taxonomy" id="321325"/>
    <lineage>
        <taxon>Bacteria</taxon>
        <taxon>Bacillati</taxon>
        <taxon>Actinomycetota</taxon>
        <taxon>Actinomycetes</taxon>
        <taxon>Mycobacteriales</taxon>
        <taxon>Nocardiaceae</taxon>
        <taxon>Williamsia</taxon>
    </lineage>
</organism>
<evidence type="ECO:0000313" key="3">
    <source>
        <dbReference type="Proteomes" id="UP001597068"/>
    </source>
</evidence>
<dbReference type="Pfam" id="PF01557">
    <property type="entry name" value="FAA_hydrolase"/>
    <property type="match status" value="1"/>
</dbReference>
<dbReference type="InterPro" id="IPR036663">
    <property type="entry name" value="Fumarylacetoacetase_C_sf"/>
</dbReference>
<accession>A0ABW3GFU3</accession>
<gene>
    <name evidence="2" type="ORF">ACFQ04_17725</name>
</gene>
<dbReference type="EMBL" id="JBHTIL010000006">
    <property type="protein sequence ID" value="MFD0927584.1"/>
    <property type="molecule type" value="Genomic_DNA"/>
</dbReference>
<dbReference type="Proteomes" id="UP001597068">
    <property type="component" value="Unassembled WGS sequence"/>
</dbReference>